<dbReference type="PROSITE" id="PS50109">
    <property type="entry name" value="HIS_KIN"/>
    <property type="match status" value="1"/>
</dbReference>
<keyword evidence="3" id="KW-0597">Phosphoprotein</keyword>
<dbReference type="InterPro" id="IPR003594">
    <property type="entry name" value="HATPase_dom"/>
</dbReference>
<dbReference type="STRING" id="1798474.A2118_02345"/>
<evidence type="ECO:0000259" key="7">
    <source>
        <dbReference type="PROSITE" id="PS50109"/>
    </source>
</evidence>
<dbReference type="SUPFAM" id="SSF47384">
    <property type="entry name" value="Homodimeric domain of signal transducing histidine kinase"/>
    <property type="match status" value="1"/>
</dbReference>
<keyword evidence="5" id="KW-0418">Kinase</keyword>
<evidence type="ECO:0000256" key="2">
    <source>
        <dbReference type="ARBA" id="ARBA00012438"/>
    </source>
</evidence>
<keyword evidence="6" id="KW-0812">Transmembrane</keyword>
<dbReference type="InterPro" id="IPR003661">
    <property type="entry name" value="HisK_dim/P_dom"/>
</dbReference>
<evidence type="ECO:0000256" key="6">
    <source>
        <dbReference type="SAM" id="Phobius"/>
    </source>
</evidence>
<evidence type="ECO:0000256" key="4">
    <source>
        <dbReference type="ARBA" id="ARBA00022679"/>
    </source>
</evidence>
<dbReference type="SMART" id="SM00387">
    <property type="entry name" value="HATPase_c"/>
    <property type="match status" value="1"/>
</dbReference>
<feature type="domain" description="Histidine kinase" evidence="7">
    <location>
        <begin position="270"/>
        <end position="488"/>
    </location>
</feature>
<feature type="transmembrane region" description="Helical" evidence="6">
    <location>
        <begin position="12"/>
        <end position="36"/>
    </location>
</feature>
<dbReference type="InterPro" id="IPR036097">
    <property type="entry name" value="HisK_dim/P_sf"/>
</dbReference>
<dbReference type="Gene3D" id="1.10.287.130">
    <property type="match status" value="1"/>
</dbReference>
<evidence type="ECO:0000256" key="3">
    <source>
        <dbReference type="ARBA" id="ARBA00022553"/>
    </source>
</evidence>
<evidence type="ECO:0000313" key="9">
    <source>
        <dbReference type="Proteomes" id="UP000179014"/>
    </source>
</evidence>
<sequence>MNSNNQTKKIRSVMWIGNGIALIAVLVAIAASWLLYGQTLTLLTENLRERLQTISITEAANIDAKDLAALQVEGDWQKPEWARVVNSLHRAKYGNKNVVFMYIFRKTKADPTQMEFMGDADSLNPYANTDNNPNNNVDVNGDGKIEPDGPDKLQWPGQPYSEAVDLPEAYAAYNGPLTVKDLYTDAYGTVLTGYSPIKDENGNTVAVLGTDIKADDFFTVTRQTLYPFLIFIAFLICIISILAVTLVYMWRRRAKELTKMDELKDEFLSVATHQLRAPITAIRGSAANILEGTYGAIPEYLTQPLSVINESSRLMANSVEDYLNISRIEQGRMKYEKSTFDIVTVVQKIVSSLAPTAEAKKLALSSVGEEKINVYADVGKVNQIITNLVDNAIKYTNTGNITVSVERKGTMARVVVSDTGVGISNKDIGILFEKFVRTRNANKVNTTGSGLGLYVAKMLTLGNSGNIWIESGGVGKGSRFIVELPVSQGASPTA</sequence>
<dbReference type="Gene3D" id="3.30.565.10">
    <property type="entry name" value="Histidine kinase-like ATPase, C-terminal domain"/>
    <property type="match status" value="1"/>
</dbReference>
<dbReference type="SUPFAM" id="SSF55874">
    <property type="entry name" value="ATPase domain of HSP90 chaperone/DNA topoisomerase II/histidine kinase"/>
    <property type="match status" value="1"/>
</dbReference>
<dbReference type="Pfam" id="PF00512">
    <property type="entry name" value="HisKA"/>
    <property type="match status" value="1"/>
</dbReference>
<proteinExistence type="predicted"/>
<keyword evidence="6" id="KW-1133">Transmembrane helix</keyword>
<dbReference type="EC" id="2.7.13.3" evidence="2"/>
<dbReference type="PANTHER" id="PTHR43547:SF2">
    <property type="entry name" value="HYBRID SIGNAL TRANSDUCTION HISTIDINE KINASE C"/>
    <property type="match status" value="1"/>
</dbReference>
<dbReference type="PRINTS" id="PR00344">
    <property type="entry name" value="BCTRLSENSOR"/>
</dbReference>
<keyword evidence="4" id="KW-0808">Transferase</keyword>
<protein>
    <recommendedName>
        <fullName evidence="2">histidine kinase</fullName>
        <ecNumber evidence="2">2.7.13.3</ecNumber>
    </recommendedName>
</protein>
<accession>A0A1F6BTN8</accession>
<dbReference type="SMART" id="SM00388">
    <property type="entry name" value="HisKA"/>
    <property type="match status" value="1"/>
</dbReference>
<evidence type="ECO:0000313" key="8">
    <source>
        <dbReference type="EMBL" id="OGG40296.1"/>
    </source>
</evidence>
<dbReference type="InterPro" id="IPR036890">
    <property type="entry name" value="HATPase_C_sf"/>
</dbReference>
<dbReference type="EMBL" id="MFKN01000034">
    <property type="protein sequence ID" value="OGG40296.1"/>
    <property type="molecule type" value="Genomic_DNA"/>
</dbReference>
<evidence type="ECO:0000256" key="5">
    <source>
        <dbReference type="ARBA" id="ARBA00022777"/>
    </source>
</evidence>
<dbReference type="AlphaFoldDB" id="A0A1F6BTN8"/>
<dbReference type="Pfam" id="PF02518">
    <property type="entry name" value="HATPase_c"/>
    <property type="match status" value="1"/>
</dbReference>
<dbReference type="PANTHER" id="PTHR43547">
    <property type="entry name" value="TWO-COMPONENT HISTIDINE KINASE"/>
    <property type="match status" value="1"/>
</dbReference>
<dbReference type="InterPro" id="IPR004358">
    <property type="entry name" value="Sig_transdc_His_kin-like_C"/>
</dbReference>
<gene>
    <name evidence="8" type="ORF">A2118_02345</name>
</gene>
<name>A0A1F6BTN8_9BACT</name>
<comment type="catalytic activity">
    <reaction evidence="1">
        <text>ATP + protein L-histidine = ADP + protein N-phospho-L-histidine.</text>
        <dbReference type="EC" id="2.7.13.3"/>
    </reaction>
</comment>
<reference evidence="8 9" key="1">
    <citation type="journal article" date="2016" name="Nat. Commun.">
        <title>Thousands of microbial genomes shed light on interconnected biogeochemical processes in an aquifer system.</title>
        <authorList>
            <person name="Anantharaman K."/>
            <person name="Brown C.T."/>
            <person name="Hug L.A."/>
            <person name="Sharon I."/>
            <person name="Castelle C.J."/>
            <person name="Probst A.J."/>
            <person name="Thomas B.C."/>
            <person name="Singh A."/>
            <person name="Wilkins M.J."/>
            <person name="Karaoz U."/>
            <person name="Brodie E.L."/>
            <person name="Williams K.H."/>
            <person name="Hubbard S.S."/>
            <person name="Banfield J.F."/>
        </authorList>
    </citation>
    <scope>NUCLEOTIDE SEQUENCE [LARGE SCALE GENOMIC DNA]</scope>
</reference>
<dbReference type="GO" id="GO:0000155">
    <property type="term" value="F:phosphorelay sensor kinase activity"/>
    <property type="evidence" value="ECO:0007669"/>
    <property type="project" value="InterPro"/>
</dbReference>
<comment type="caution">
    <text evidence="8">The sequence shown here is derived from an EMBL/GenBank/DDBJ whole genome shotgun (WGS) entry which is preliminary data.</text>
</comment>
<dbReference type="CDD" id="cd00082">
    <property type="entry name" value="HisKA"/>
    <property type="match status" value="1"/>
</dbReference>
<keyword evidence="6" id="KW-0472">Membrane</keyword>
<evidence type="ECO:0000256" key="1">
    <source>
        <dbReference type="ARBA" id="ARBA00000085"/>
    </source>
</evidence>
<dbReference type="Proteomes" id="UP000179014">
    <property type="component" value="Unassembled WGS sequence"/>
</dbReference>
<organism evidence="8 9">
    <name type="scientific">Candidatus Kaiserbacteria bacterium GWA2_50_9</name>
    <dbReference type="NCBI Taxonomy" id="1798474"/>
    <lineage>
        <taxon>Bacteria</taxon>
        <taxon>Candidatus Kaiseribacteriota</taxon>
    </lineage>
</organism>
<dbReference type="InterPro" id="IPR005467">
    <property type="entry name" value="His_kinase_dom"/>
</dbReference>
<feature type="transmembrane region" description="Helical" evidence="6">
    <location>
        <begin position="225"/>
        <end position="250"/>
    </location>
</feature>
<dbReference type="FunFam" id="3.30.565.10:FF:000006">
    <property type="entry name" value="Sensor histidine kinase WalK"/>
    <property type="match status" value="1"/>
</dbReference>